<feature type="signal peptide" evidence="1">
    <location>
        <begin position="1"/>
        <end position="18"/>
    </location>
</feature>
<gene>
    <name evidence="2" type="ORF">BU24DRAFT_417751</name>
</gene>
<evidence type="ECO:0000313" key="2">
    <source>
        <dbReference type="EMBL" id="KAF2022097.1"/>
    </source>
</evidence>
<evidence type="ECO:0000313" key="3">
    <source>
        <dbReference type="Proteomes" id="UP000799778"/>
    </source>
</evidence>
<keyword evidence="1" id="KW-0732">Signal</keyword>
<dbReference type="GeneID" id="54284198"/>
<feature type="chain" id="PRO_5025337815" description="Secreted protein" evidence="1">
    <location>
        <begin position="19"/>
        <end position="79"/>
    </location>
</feature>
<dbReference type="RefSeq" id="XP_033390436.1">
    <property type="nucleotide sequence ID" value="XM_033526801.1"/>
</dbReference>
<organism evidence="2 3">
    <name type="scientific">Aaosphaeria arxii CBS 175.79</name>
    <dbReference type="NCBI Taxonomy" id="1450172"/>
    <lineage>
        <taxon>Eukaryota</taxon>
        <taxon>Fungi</taxon>
        <taxon>Dikarya</taxon>
        <taxon>Ascomycota</taxon>
        <taxon>Pezizomycotina</taxon>
        <taxon>Dothideomycetes</taxon>
        <taxon>Pleosporomycetidae</taxon>
        <taxon>Pleosporales</taxon>
        <taxon>Pleosporales incertae sedis</taxon>
        <taxon>Aaosphaeria</taxon>
    </lineage>
</organism>
<name>A0A6A5YAP6_9PLEO</name>
<reference evidence="2" key="1">
    <citation type="journal article" date="2020" name="Stud. Mycol.">
        <title>101 Dothideomycetes genomes: a test case for predicting lifestyles and emergence of pathogens.</title>
        <authorList>
            <person name="Haridas S."/>
            <person name="Albert R."/>
            <person name="Binder M."/>
            <person name="Bloem J."/>
            <person name="Labutti K."/>
            <person name="Salamov A."/>
            <person name="Andreopoulos B."/>
            <person name="Baker S."/>
            <person name="Barry K."/>
            <person name="Bills G."/>
            <person name="Bluhm B."/>
            <person name="Cannon C."/>
            <person name="Castanera R."/>
            <person name="Culley D."/>
            <person name="Daum C."/>
            <person name="Ezra D."/>
            <person name="Gonzalez J."/>
            <person name="Henrissat B."/>
            <person name="Kuo A."/>
            <person name="Liang C."/>
            <person name="Lipzen A."/>
            <person name="Lutzoni F."/>
            <person name="Magnuson J."/>
            <person name="Mondo S."/>
            <person name="Nolan M."/>
            <person name="Ohm R."/>
            <person name="Pangilinan J."/>
            <person name="Park H.-J."/>
            <person name="Ramirez L."/>
            <person name="Alfaro M."/>
            <person name="Sun H."/>
            <person name="Tritt A."/>
            <person name="Yoshinaga Y."/>
            <person name="Zwiers L.-H."/>
            <person name="Turgeon B."/>
            <person name="Goodwin S."/>
            <person name="Spatafora J."/>
            <person name="Crous P."/>
            <person name="Grigoriev I."/>
        </authorList>
    </citation>
    <scope>NUCLEOTIDE SEQUENCE</scope>
    <source>
        <strain evidence="2">CBS 175.79</strain>
    </source>
</reference>
<evidence type="ECO:0000256" key="1">
    <source>
        <dbReference type="SAM" id="SignalP"/>
    </source>
</evidence>
<dbReference type="AlphaFoldDB" id="A0A6A5YAP6"/>
<dbReference type="EMBL" id="ML978066">
    <property type="protein sequence ID" value="KAF2022097.1"/>
    <property type="molecule type" value="Genomic_DNA"/>
</dbReference>
<sequence>MSWLLFVFLFIGVGGHVAVSRRRWNVTIPGSNRLALRHRLLAAVADVLRPLPLLEWRPAPLSWQCLQGLAAAEVMSVIE</sequence>
<keyword evidence="3" id="KW-1185">Reference proteome</keyword>
<accession>A0A6A5YAP6</accession>
<protein>
    <recommendedName>
        <fullName evidence="4">Secreted protein</fullName>
    </recommendedName>
</protein>
<dbReference type="Proteomes" id="UP000799778">
    <property type="component" value="Unassembled WGS sequence"/>
</dbReference>
<evidence type="ECO:0008006" key="4">
    <source>
        <dbReference type="Google" id="ProtNLM"/>
    </source>
</evidence>
<proteinExistence type="predicted"/>